<dbReference type="InterPro" id="IPR017972">
    <property type="entry name" value="Cyt_P450_CS"/>
</dbReference>
<dbReference type="PROSITE" id="PS00086">
    <property type="entry name" value="CYTOCHROME_P450"/>
    <property type="match status" value="1"/>
</dbReference>
<dbReference type="GO" id="GO:0004497">
    <property type="term" value="F:monooxygenase activity"/>
    <property type="evidence" value="ECO:0007669"/>
    <property type="project" value="UniProtKB-KW"/>
</dbReference>
<keyword evidence="1 3" id="KW-0479">Metal-binding</keyword>
<keyword evidence="3 4" id="KW-0349">Heme</keyword>
<evidence type="ECO:0000256" key="1">
    <source>
        <dbReference type="ARBA" id="ARBA00022723"/>
    </source>
</evidence>
<evidence type="ECO:0000313" key="6">
    <source>
        <dbReference type="EMBL" id="GLC50491.1"/>
    </source>
</evidence>
<name>A0A9W6EZV3_9CHLO</name>
<reference evidence="6 7" key="1">
    <citation type="journal article" date="2023" name="Commun. Biol.">
        <title>Reorganization of the ancestral sex-determining regions during the evolution of trioecy in Pleodorina starrii.</title>
        <authorList>
            <person name="Takahashi K."/>
            <person name="Suzuki S."/>
            <person name="Kawai-Toyooka H."/>
            <person name="Yamamoto K."/>
            <person name="Hamaji T."/>
            <person name="Ootsuki R."/>
            <person name="Yamaguchi H."/>
            <person name="Kawachi M."/>
            <person name="Higashiyama T."/>
            <person name="Nozaki H."/>
        </authorList>
    </citation>
    <scope>NUCLEOTIDE SEQUENCE [LARGE SCALE GENOMIC DNA]</scope>
    <source>
        <strain evidence="6 7">NIES-4479</strain>
    </source>
</reference>
<dbReference type="EMBL" id="BRXU01000003">
    <property type="protein sequence ID" value="GLC50491.1"/>
    <property type="molecule type" value="Genomic_DNA"/>
</dbReference>
<dbReference type="Gene3D" id="1.10.630.10">
    <property type="entry name" value="Cytochrome P450"/>
    <property type="match status" value="2"/>
</dbReference>
<dbReference type="PANTHER" id="PTHR24286:SF380">
    <property type="entry name" value="PH DOMAIN-CONTAINING PROTEIN"/>
    <property type="match status" value="1"/>
</dbReference>
<dbReference type="GO" id="GO:0016705">
    <property type="term" value="F:oxidoreductase activity, acting on paired donors, with incorporation or reduction of molecular oxygen"/>
    <property type="evidence" value="ECO:0007669"/>
    <property type="project" value="InterPro"/>
</dbReference>
<keyword evidence="7" id="KW-1185">Reference proteome</keyword>
<dbReference type="InterPro" id="IPR001128">
    <property type="entry name" value="Cyt_P450"/>
</dbReference>
<keyword evidence="4" id="KW-0560">Oxidoreductase</keyword>
<organism evidence="6 7">
    <name type="scientific">Pleodorina starrii</name>
    <dbReference type="NCBI Taxonomy" id="330485"/>
    <lineage>
        <taxon>Eukaryota</taxon>
        <taxon>Viridiplantae</taxon>
        <taxon>Chlorophyta</taxon>
        <taxon>core chlorophytes</taxon>
        <taxon>Chlorophyceae</taxon>
        <taxon>CS clade</taxon>
        <taxon>Chlamydomonadales</taxon>
        <taxon>Volvocaceae</taxon>
        <taxon>Pleodorina</taxon>
    </lineage>
</organism>
<dbReference type="Proteomes" id="UP001165080">
    <property type="component" value="Unassembled WGS sequence"/>
</dbReference>
<sequence>MACQHVSRHRVEPGPRKVVRLRARPVGAQLLKPRVRLRAASREPLLPLPEGDLGLPVFGETLDLILSGDSFGSSRRQRYGDVYKTNILGAPTVMVYGEEAVRAVLSAEDRLVASDWPQVTSTLVGPDSLNLLTGPRHGAAKRALAEAFSERAMRRHVPYIARVVQDYIARWAAGPQPLAGYAACQELSQALFDVVVLGGDGGRRRAAMLQELMARLQAGFQTPPLELPFTDYGKAVQARRAFGELVAEALAACLRRNADADADTGPNCALADVARAAANAVDPRQPHQPPPQQHQEVLLLSDSVVCDNMAAAFFGNASTGPSLVKALQFLAASPGVLLELRREQQEIVASHGTEITADVLDQMSYGAAVAKELLRITPAVPAVFRVALADFELLGRRIPKGWRVWCHLGDSVLKYNKDAFEPERWRRHQHQQQQQQQGQGQGQGICADTAQETASSASIPAADGGGGGCPAHRGGQVTHGSAPAPKVEYSLPFGTGVRTCLGRHLVFSELLVVLAVLARGYDWRALNPGEEWRVVPAPAPRDGLRVELRRREP</sequence>
<dbReference type="InterPro" id="IPR002401">
    <property type="entry name" value="Cyt_P450_E_grp-I"/>
</dbReference>
<keyword evidence="2 3" id="KW-0408">Iron</keyword>
<evidence type="ECO:0000256" key="2">
    <source>
        <dbReference type="ARBA" id="ARBA00023004"/>
    </source>
</evidence>
<evidence type="ECO:0000256" key="3">
    <source>
        <dbReference type="PIRSR" id="PIRSR602401-1"/>
    </source>
</evidence>
<evidence type="ECO:0000256" key="5">
    <source>
        <dbReference type="SAM" id="MobiDB-lite"/>
    </source>
</evidence>
<dbReference type="GO" id="GO:0016125">
    <property type="term" value="P:sterol metabolic process"/>
    <property type="evidence" value="ECO:0007669"/>
    <property type="project" value="TreeGrafter"/>
</dbReference>
<feature type="binding site" description="axial binding residue" evidence="3">
    <location>
        <position position="500"/>
    </location>
    <ligand>
        <name>heme</name>
        <dbReference type="ChEBI" id="CHEBI:30413"/>
    </ligand>
    <ligandPart>
        <name>Fe</name>
        <dbReference type="ChEBI" id="CHEBI:18248"/>
    </ligandPart>
</feature>
<dbReference type="SUPFAM" id="SSF48264">
    <property type="entry name" value="Cytochrome P450"/>
    <property type="match status" value="1"/>
</dbReference>
<dbReference type="GO" id="GO:0020037">
    <property type="term" value="F:heme binding"/>
    <property type="evidence" value="ECO:0007669"/>
    <property type="project" value="InterPro"/>
</dbReference>
<dbReference type="Pfam" id="PF00067">
    <property type="entry name" value="p450"/>
    <property type="match status" value="1"/>
</dbReference>
<evidence type="ECO:0000256" key="4">
    <source>
        <dbReference type="RuleBase" id="RU000461"/>
    </source>
</evidence>
<dbReference type="PRINTS" id="PR00463">
    <property type="entry name" value="EP450I"/>
</dbReference>
<feature type="region of interest" description="Disordered" evidence="5">
    <location>
        <begin position="424"/>
        <end position="482"/>
    </location>
</feature>
<comment type="cofactor">
    <cofactor evidence="3">
        <name>heme</name>
        <dbReference type="ChEBI" id="CHEBI:30413"/>
    </cofactor>
</comment>
<dbReference type="InterPro" id="IPR036396">
    <property type="entry name" value="Cyt_P450_sf"/>
</dbReference>
<protein>
    <recommendedName>
        <fullName evidence="8">Cytochrome P450</fullName>
    </recommendedName>
</protein>
<evidence type="ECO:0008006" key="8">
    <source>
        <dbReference type="Google" id="ProtNLM"/>
    </source>
</evidence>
<gene>
    <name evidence="6" type="primary">PLEST000040</name>
    <name evidence="6" type="ORF">PLESTB_000385400</name>
</gene>
<accession>A0A9W6EZV3</accession>
<dbReference type="PANTHER" id="PTHR24286">
    <property type="entry name" value="CYTOCHROME P450 26"/>
    <property type="match status" value="1"/>
</dbReference>
<keyword evidence="4" id="KW-0503">Monooxygenase</keyword>
<dbReference type="AlphaFoldDB" id="A0A9W6EZV3"/>
<dbReference type="GO" id="GO:0005506">
    <property type="term" value="F:iron ion binding"/>
    <property type="evidence" value="ECO:0007669"/>
    <property type="project" value="InterPro"/>
</dbReference>
<comment type="similarity">
    <text evidence="4">Belongs to the cytochrome P450 family.</text>
</comment>
<proteinExistence type="inferred from homology"/>
<evidence type="ECO:0000313" key="7">
    <source>
        <dbReference type="Proteomes" id="UP001165080"/>
    </source>
</evidence>
<comment type="caution">
    <text evidence="6">The sequence shown here is derived from an EMBL/GenBank/DDBJ whole genome shotgun (WGS) entry which is preliminary data.</text>
</comment>